<sequence length="822" mass="90754">MDCLCVPEGEFEELLEHVPLSTRRKLLLSSTVSFKNQVKSSNSLGLLSLPPCTAGDQVDQHLPKEDGPNWKVTADATNEVATNEHSLDSGAVARCSQYTTSCQGVGLPINGNSQGGQAGKLTGTEDNARASGLEKINVGVPLPPNPVLSNVSDIIKVECAHNMLRSLSKDDTNSSAGTGDIASCQDVGLPINGNSEGSQADQLKGTEADADADASGLDKINVGIPLLQNPMPLNASAIKNADCADNMLFSLSKDDRNSSANTGLMAENAMDKRLSEFTFDELDHIVLKERQKLLLKRKLTELEKPALEGTSVGLAEDLMEYSAKIIKEELQPIDGECMTARNQFNDIPVGSASDLSSCSVNGSSGLEYSAGRNKEELQFVNGESWLVGNELNVIPNRSASDLQRTSATGTEAARSENRMEESNIICPSERTSLEFKSHDGDDYVPASTNNIYNSTLNTSVKVKVEPLDYNNLQNPEKNTSDNMVSIKYEEDISDRIDYMLLRDRMKLLTSVEEFELKASRNFECLRKTDPAACGFSSIVSESAETLRVNRPRKRKKTATDSVLTALEEDAPGLLKVLLDNGVSVDEIKLYGESENDDALDESFNEGSFSELEAVMTKLFSQPSSLLRFATLRCSKGSKPSYCVACLFSLVEQTRYLQFRRWPVEWGWCRDLQSFIFVFKRHHRIVLERPEYGYATYFFELLDSLPIDWQLKRLVTAMKLTSCGRITLIENKRLSVGEDLTEGEAKVLMEYGWMPNTGLGTMLNYCDRVVHDRKNESDSSEWRSKIGKLLVDGYNGGTIVSTSLVEDVIQYRDGEKTLIKLEF</sequence>
<feature type="region of interest" description="Disordered" evidence="1">
    <location>
        <begin position="401"/>
        <end position="425"/>
    </location>
</feature>
<dbReference type="AlphaFoldDB" id="A0A6P5XH78"/>
<dbReference type="GeneID" id="111283439"/>
<dbReference type="RefSeq" id="XP_022727739.1">
    <property type="nucleotide sequence ID" value="XM_022872004.1"/>
</dbReference>
<protein>
    <submittedName>
        <fullName evidence="3">Uncharacterized protein LOC111283439 isoform X1</fullName>
    </submittedName>
</protein>
<gene>
    <name evidence="3" type="primary">LOC111283439</name>
</gene>
<feature type="compositionally biased region" description="Polar residues" evidence="1">
    <location>
        <begin position="192"/>
        <end position="201"/>
    </location>
</feature>
<evidence type="ECO:0000313" key="3">
    <source>
        <dbReference type="RefSeq" id="XP_022727739.1"/>
    </source>
</evidence>
<proteinExistence type="predicted"/>
<dbReference type="KEGG" id="dzi:111283439"/>
<keyword evidence="2" id="KW-1185">Reference proteome</keyword>
<organism evidence="2 3">
    <name type="scientific">Durio zibethinus</name>
    <name type="common">Durian</name>
    <dbReference type="NCBI Taxonomy" id="66656"/>
    <lineage>
        <taxon>Eukaryota</taxon>
        <taxon>Viridiplantae</taxon>
        <taxon>Streptophyta</taxon>
        <taxon>Embryophyta</taxon>
        <taxon>Tracheophyta</taxon>
        <taxon>Spermatophyta</taxon>
        <taxon>Magnoliopsida</taxon>
        <taxon>eudicotyledons</taxon>
        <taxon>Gunneridae</taxon>
        <taxon>Pentapetalae</taxon>
        <taxon>rosids</taxon>
        <taxon>malvids</taxon>
        <taxon>Malvales</taxon>
        <taxon>Malvaceae</taxon>
        <taxon>Helicteroideae</taxon>
        <taxon>Durio</taxon>
    </lineage>
</organism>
<evidence type="ECO:0000256" key="1">
    <source>
        <dbReference type="SAM" id="MobiDB-lite"/>
    </source>
</evidence>
<dbReference type="PANTHER" id="PTHR47871">
    <property type="entry name" value="NAC DOMAIN-CONTAINING PROTEIN 8"/>
    <property type="match status" value="1"/>
</dbReference>
<reference evidence="3" key="1">
    <citation type="submission" date="2025-08" db="UniProtKB">
        <authorList>
            <consortium name="RefSeq"/>
        </authorList>
    </citation>
    <scope>IDENTIFICATION</scope>
    <source>
        <tissue evidence="3">Fruit stalk</tissue>
    </source>
</reference>
<accession>A0A6P5XH78</accession>
<evidence type="ECO:0000313" key="2">
    <source>
        <dbReference type="Proteomes" id="UP000515121"/>
    </source>
</evidence>
<name>A0A6P5XH78_DURZI</name>
<dbReference type="OrthoDB" id="2021147at2759"/>
<feature type="region of interest" description="Disordered" evidence="1">
    <location>
        <begin position="187"/>
        <end position="210"/>
    </location>
</feature>
<dbReference type="Proteomes" id="UP000515121">
    <property type="component" value="Unplaced"/>
</dbReference>
<dbReference type="PANTHER" id="PTHR47871:SF2">
    <property type="entry name" value="OS03G0221300 PROTEIN"/>
    <property type="match status" value="1"/>
</dbReference>